<evidence type="ECO:0000313" key="2">
    <source>
        <dbReference type="Proteomes" id="UP000184263"/>
    </source>
</evidence>
<dbReference type="RefSeq" id="WP_073088159.1">
    <property type="nucleotide sequence ID" value="NZ_FRBC01000003.1"/>
</dbReference>
<dbReference type="SUPFAM" id="SSF103515">
    <property type="entry name" value="Autotransporter"/>
    <property type="match status" value="1"/>
</dbReference>
<dbReference type="OrthoDB" id="1659960at2"/>
<dbReference type="EMBL" id="FRBC01000003">
    <property type="protein sequence ID" value="SHK37567.1"/>
    <property type="molecule type" value="Genomic_DNA"/>
</dbReference>
<evidence type="ECO:0008006" key="3">
    <source>
        <dbReference type="Google" id="ProtNLM"/>
    </source>
</evidence>
<organism evidence="1 2">
    <name type="scientific">Selenomonas ruminantium</name>
    <dbReference type="NCBI Taxonomy" id="971"/>
    <lineage>
        <taxon>Bacteria</taxon>
        <taxon>Bacillati</taxon>
        <taxon>Bacillota</taxon>
        <taxon>Negativicutes</taxon>
        <taxon>Selenomonadales</taxon>
        <taxon>Selenomonadaceae</taxon>
        <taxon>Selenomonas</taxon>
    </lineage>
</organism>
<gene>
    <name evidence="1" type="ORF">SAMN05216582_10321</name>
</gene>
<name>A0A1M6RZ33_SELRU</name>
<proteinExistence type="predicted"/>
<dbReference type="InterPro" id="IPR036709">
    <property type="entry name" value="Autotransporte_beta_dom_sf"/>
</dbReference>
<protein>
    <recommendedName>
        <fullName evidence="3">Autotransporter domain-containing protein</fullName>
    </recommendedName>
</protein>
<sequence>MKLSSKERRIITRNVLLGGLAGSVALYAAPAYAGSSVSENIPAQTVINQVADLSTDWLAADTVEVKEDGDKVDVNVAGAPSSGDFQVFANVGYGHLNTNLKDGEIKSNSTGVNLGLAKTIDTAGGGQLTFAPVIDYGHGRFDTYSNQWGKMGNGKTTYWAGGGIVRQSMQNGFYYEASLRYGRNKVEYTQRGWISDDASAPVWSGHIHVGRQLKVDPQSILKVYGMYHHTYQKGLSLNKFGYRTSSSNSGRFRVGAKVTRYTSKTQSFYTGLAYQYDHSGAADTYGNGWSVKGDSEHGSSGMLELGWQVRQSARSSSALDINVTGWMGKQHGVTTGVKFKKVF</sequence>
<dbReference type="Proteomes" id="UP000184263">
    <property type="component" value="Unassembled WGS sequence"/>
</dbReference>
<accession>A0A1M6RZ33</accession>
<evidence type="ECO:0000313" key="1">
    <source>
        <dbReference type="EMBL" id="SHK37567.1"/>
    </source>
</evidence>
<dbReference type="AlphaFoldDB" id="A0A1M6RZ33"/>
<reference evidence="1 2" key="1">
    <citation type="submission" date="2016-11" db="EMBL/GenBank/DDBJ databases">
        <authorList>
            <person name="Jaros S."/>
            <person name="Januszkiewicz K."/>
            <person name="Wedrychowicz H."/>
        </authorList>
    </citation>
    <scope>NUCLEOTIDE SEQUENCE [LARGE SCALE GENOMIC DNA]</scope>
    <source>
        <strain evidence="1 2">HD4</strain>
    </source>
</reference>
<dbReference type="Gene3D" id="2.40.128.130">
    <property type="entry name" value="Autotransporter beta-domain"/>
    <property type="match status" value="1"/>
</dbReference>